<evidence type="ECO:0000256" key="1">
    <source>
        <dbReference type="ARBA" id="ARBA00022842"/>
    </source>
</evidence>
<evidence type="ECO:0000256" key="2">
    <source>
        <dbReference type="SAM" id="Phobius"/>
    </source>
</evidence>
<dbReference type="AlphaFoldDB" id="A0AAN8VQJ6"/>
<gene>
    <name evidence="3" type="ORF">RJ641_036756</name>
</gene>
<keyword evidence="2" id="KW-1133">Transmembrane helix</keyword>
<evidence type="ECO:0000313" key="4">
    <source>
        <dbReference type="Proteomes" id="UP001370490"/>
    </source>
</evidence>
<dbReference type="Gene3D" id="1.20.1110.10">
    <property type="entry name" value="Calcium-transporting ATPase, transmembrane domain"/>
    <property type="match status" value="2"/>
</dbReference>
<keyword evidence="2" id="KW-0812">Transmembrane</keyword>
<feature type="transmembrane region" description="Helical" evidence="2">
    <location>
        <begin position="206"/>
        <end position="229"/>
    </location>
</feature>
<name>A0AAN8VQJ6_9MAGN</name>
<keyword evidence="2" id="KW-0472">Membrane</keyword>
<comment type="caution">
    <text evidence="3">The sequence shown here is derived from an EMBL/GenBank/DDBJ whole genome shotgun (WGS) entry which is preliminary data.</text>
</comment>
<evidence type="ECO:0000313" key="3">
    <source>
        <dbReference type="EMBL" id="KAK6933862.1"/>
    </source>
</evidence>
<dbReference type="EMBL" id="JBAMMX010000009">
    <property type="protein sequence ID" value="KAK6933862.1"/>
    <property type="molecule type" value="Genomic_DNA"/>
</dbReference>
<keyword evidence="4" id="KW-1185">Reference proteome</keyword>
<reference evidence="3 4" key="1">
    <citation type="submission" date="2023-12" db="EMBL/GenBank/DDBJ databases">
        <title>A high-quality genome assembly for Dillenia turbinata (Dilleniales).</title>
        <authorList>
            <person name="Chanderbali A."/>
        </authorList>
    </citation>
    <scope>NUCLEOTIDE SEQUENCE [LARGE SCALE GENOMIC DNA]</scope>
    <source>
        <strain evidence="3">LSX21</strain>
        <tissue evidence="3">Leaf</tissue>
    </source>
</reference>
<protein>
    <submittedName>
        <fullName evidence="3">Uncharacterized protein</fullName>
    </submittedName>
</protein>
<feature type="transmembrane region" description="Helical" evidence="2">
    <location>
        <begin position="170"/>
        <end position="191"/>
    </location>
</feature>
<dbReference type="Proteomes" id="UP001370490">
    <property type="component" value="Unassembled WGS sequence"/>
</dbReference>
<organism evidence="3 4">
    <name type="scientific">Dillenia turbinata</name>
    <dbReference type="NCBI Taxonomy" id="194707"/>
    <lineage>
        <taxon>Eukaryota</taxon>
        <taxon>Viridiplantae</taxon>
        <taxon>Streptophyta</taxon>
        <taxon>Embryophyta</taxon>
        <taxon>Tracheophyta</taxon>
        <taxon>Spermatophyta</taxon>
        <taxon>Magnoliopsida</taxon>
        <taxon>eudicotyledons</taxon>
        <taxon>Gunneridae</taxon>
        <taxon>Pentapetalae</taxon>
        <taxon>Dilleniales</taxon>
        <taxon>Dilleniaceae</taxon>
        <taxon>Dillenia</taxon>
    </lineage>
</organism>
<keyword evidence="1" id="KW-0460">Magnesium</keyword>
<sequence length="428" mass="47718">IWDHRSIEFLSQRSRSWTALSWNRGLGEVSRIEKEKEDQEMWRRVTSLSGLRYSSQFCRLHQSISHFYGAAPSGRACKIHVEELPIFCYILQAAYQDTSGFGTPLKEIIPFVTFVFGDHEDASMNPSDESKREIEDNCDHQFVLKEDIGDICRVCGVIGRATNTIIDFQYIKVLTAIGNFCICSIAVGISLCSQFNDNRLQFNNNLLVLLIGGIPIVMPIIPSMTMAIGSHHLSLQKQMQIPSFSLMAGQASSVENQDAIDAAIVGMLVDPKGETRCGEGVNDALALENADMSIAVAYATDAACGALDIDLIEPSCSGFRPSTCNRDDFRMLALAVYLQVSTISQAFIFVTRTRRWSFVEHPRSSPHPGFCSGSAYNFGSIKGICWGWADVIWLYDLIFYFPLDIVKFATRYALSGKAWDLGTEWRGC</sequence>
<dbReference type="PANTHER" id="PTHR42861">
    <property type="entry name" value="CALCIUM-TRANSPORTING ATPASE"/>
    <property type="match status" value="1"/>
</dbReference>
<feature type="non-terminal residue" evidence="3">
    <location>
        <position position="1"/>
    </location>
</feature>
<proteinExistence type="predicted"/>
<accession>A0AAN8VQJ6</accession>